<dbReference type="InterPro" id="IPR002347">
    <property type="entry name" value="SDR_fam"/>
</dbReference>
<dbReference type="PRINTS" id="PR00081">
    <property type="entry name" value="GDHRDH"/>
</dbReference>
<dbReference type="EMBL" id="JALQCY010000005">
    <property type="protein sequence ID" value="MCK9795363.1"/>
    <property type="molecule type" value="Genomic_DNA"/>
</dbReference>
<proteinExistence type="inferred from homology"/>
<evidence type="ECO:0000313" key="6">
    <source>
        <dbReference type="EMBL" id="MCK9795363.1"/>
    </source>
</evidence>
<dbReference type="PRINTS" id="PR00080">
    <property type="entry name" value="SDRFAMILY"/>
</dbReference>
<dbReference type="RefSeq" id="WP_416345213.1">
    <property type="nucleotide sequence ID" value="NZ_JALQCY010000005.1"/>
</dbReference>
<dbReference type="InterPro" id="IPR036291">
    <property type="entry name" value="NAD(P)-bd_dom_sf"/>
</dbReference>
<evidence type="ECO:0000259" key="5">
    <source>
        <dbReference type="SMART" id="SM00822"/>
    </source>
</evidence>
<keyword evidence="7" id="KW-1185">Reference proteome</keyword>
<comment type="caution">
    <text evidence="6">The sequence shown here is derived from an EMBL/GenBank/DDBJ whole genome shotgun (WGS) entry which is preliminary data.</text>
</comment>
<organism evidence="6 7">
    <name type="scientific">Isoptericola peretonis</name>
    <dbReference type="NCBI Taxonomy" id="2918523"/>
    <lineage>
        <taxon>Bacteria</taxon>
        <taxon>Bacillati</taxon>
        <taxon>Actinomycetota</taxon>
        <taxon>Actinomycetes</taxon>
        <taxon>Micrococcales</taxon>
        <taxon>Promicromonosporaceae</taxon>
        <taxon>Isoptericola</taxon>
    </lineage>
</organism>
<reference evidence="6 7" key="1">
    <citation type="submission" date="2022-02" db="EMBL/GenBank/DDBJ databases">
        <title>The car tank lid bacteriome: a reservoir of bacteria with potential in bioremediation of fuel.</title>
        <authorList>
            <person name="Vidal-Verdu A."/>
            <person name="Gomez-Martinez D."/>
            <person name="Latorre-Perez A."/>
            <person name="Pereto J."/>
            <person name="Porcar M."/>
        </authorList>
    </citation>
    <scope>NUCLEOTIDE SEQUENCE [LARGE SCALE GENOMIC DNA]</scope>
    <source>
        <strain evidence="6 7">4D.3</strain>
    </source>
</reference>
<sequence>MTSTPTPRELGTVYVTGGASGLGAALVDAVLEAGGKPVVLDRVPPPGDTPHAVVDLADSAAAADAVERLAVEVGPPDAVVTAAGTDACGRLDEIPVDDWERVVRVNLLGTVAVVRAALPHLAERRGTVVTVASTLGLKGVSDATAYCASKFAVRGFSQALAAELAGQVGVTCLVSGGMRTAFFDGRPEQYKPGPDADLADPRCTAAAVVTALRQPVGFEVREMLVMASGEASWP</sequence>
<dbReference type="Pfam" id="PF00106">
    <property type="entry name" value="adh_short"/>
    <property type="match status" value="1"/>
</dbReference>
<dbReference type="CDD" id="cd05233">
    <property type="entry name" value="SDR_c"/>
    <property type="match status" value="1"/>
</dbReference>
<evidence type="ECO:0000256" key="1">
    <source>
        <dbReference type="ARBA" id="ARBA00006484"/>
    </source>
</evidence>
<comment type="similarity">
    <text evidence="1 4">Belongs to the short-chain dehydrogenases/reductases (SDR) family.</text>
</comment>
<evidence type="ECO:0000256" key="3">
    <source>
        <dbReference type="ARBA" id="ARBA00023002"/>
    </source>
</evidence>
<dbReference type="SUPFAM" id="SSF51735">
    <property type="entry name" value="NAD(P)-binding Rossmann-fold domains"/>
    <property type="match status" value="1"/>
</dbReference>
<evidence type="ECO:0000256" key="2">
    <source>
        <dbReference type="ARBA" id="ARBA00022857"/>
    </source>
</evidence>
<dbReference type="InterPro" id="IPR020904">
    <property type="entry name" value="Sc_DH/Rdtase_CS"/>
</dbReference>
<evidence type="ECO:0000313" key="7">
    <source>
        <dbReference type="Proteomes" id="UP001651050"/>
    </source>
</evidence>
<gene>
    <name evidence="6" type="ORF">M1843_16570</name>
</gene>
<keyword evidence="2" id="KW-0521">NADP</keyword>
<dbReference type="PANTHER" id="PTHR43391:SF14">
    <property type="entry name" value="DEHYDROGENASE_REDUCTASE SDR FAMILY PROTEIN 7-LIKE"/>
    <property type="match status" value="1"/>
</dbReference>
<feature type="domain" description="Ketoreductase" evidence="5">
    <location>
        <begin position="11"/>
        <end position="179"/>
    </location>
</feature>
<name>A0ABT0J7D0_9MICO</name>
<dbReference type="Gene3D" id="3.40.50.720">
    <property type="entry name" value="NAD(P)-binding Rossmann-like Domain"/>
    <property type="match status" value="1"/>
</dbReference>
<dbReference type="SMART" id="SM00822">
    <property type="entry name" value="PKS_KR"/>
    <property type="match status" value="1"/>
</dbReference>
<accession>A0ABT0J7D0</accession>
<keyword evidence="3" id="KW-0560">Oxidoreductase</keyword>
<dbReference type="PROSITE" id="PS00061">
    <property type="entry name" value="ADH_SHORT"/>
    <property type="match status" value="1"/>
</dbReference>
<dbReference type="PANTHER" id="PTHR43391">
    <property type="entry name" value="RETINOL DEHYDROGENASE-RELATED"/>
    <property type="match status" value="1"/>
</dbReference>
<protein>
    <submittedName>
        <fullName evidence="6">SDR family oxidoreductase</fullName>
    </submittedName>
</protein>
<evidence type="ECO:0000256" key="4">
    <source>
        <dbReference type="RuleBase" id="RU000363"/>
    </source>
</evidence>
<dbReference type="InterPro" id="IPR057326">
    <property type="entry name" value="KR_dom"/>
</dbReference>
<dbReference type="Proteomes" id="UP001651050">
    <property type="component" value="Unassembled WGS sequence"/>
</dbReference>